<protein>
    <submittedName>
        <fullName evidence="4">Acyltransferase</fullName>
    </submittedName>
</protein>
<accession>A0A011UWM9</accession>
<dbReference type="Gene3D" id="3.40.630.30">
    <property type="match status" value="1"/>
</dbReference>
<evidence type="ECO:0000256" key="2">
    <source>
        <dbReference type="ARBA" id="ARBA00023315"/>
    </source>
</evidence>
<dbReference type="Proteomes" id="UP000021369">
    <property type="component" value="Unassembled WGS sequence"/>
</dbReference>
<dbReference type="PANTHER" id="PTHR43072:SF23">
    <property type="entry name" value="UPF0039 PROTEIN C11D3.02C"/>
    <property type="match status" value="1"/>
</dbReference>
<feature type="domain" description="N-acetyltransferase" evidence="3">
    <location>
        <begin position="4"/>
        <end position="173"/>
    </location>
</feature>
<name>A0A011UWM9_RUMAL</name>
<dbReference type="PANTHER" id="PTHR43072">
    <property type="entry name" value="N-ACETYLTRANSFERASE"/>
    <property type="match status" value="1"/>
</dbReference>
<dbReference type="EMBL" id="JEOB01000004">
    <property type="protein sequence ID" value="EXM37582.1"/>
    <property type="molecule type" value="Genomic_DNA"/>
</dbReference>
<reference evidence="4 5" key="1">
    <citation type="submission" date="2013-06" db="EMBL/GenBank/DDBJ databases">
        <title>Rumen cellulosomics: divergent fiber-degrading strategies revealed by comparative genome-wide analysis of six Ruminococcal strains.</title>
        <authorList>
            <person name="Dassa B."/>
            <person name="Borovok I."/>
            <person name="Lamed R."/>
            <person name="Flint H."/>
            <person name="Yeoman C.J."/>
            <person name="White B."/>
            <person name="Bayer E.A."/>
        </authorList>
    </citation>
    <scope>NUCLEOTIDE SEQUENCE [LARGE SCALE GENOMIC DNA]</scope>
    <source>
        <strain evidence="4 5">SY3</strain>
    </source>
</reference>
<sequence length="198" mass="23188">MSDITIRKVSVNDAKELLDIYSYYVKNTAITFEYEVPSIEEFSCRIRDITKRYPYLAAEMNGRMIGFAYAHEFIARKAYDWSAEVTIYVDHREKKQGIGRFLYSELEKYLRAMGVIDLYACIGVPNGEADEYLDFNSFDFHKHMGYELRGTFPKSGYKFTRWYDMVWLGKTIGEHLDIQPDITVFDNIQEVADHGTDK</sequence>
<keyword evidence="5" id="KW-1185">Reference proteome</keyword>
<dbReference type="CDD" id="cd04301">
    <property type="entry name" value="NAT_SF"/>
    <property type="match status" value="1"/>
</dbReference>
<organism evidence="4 5">
    <name type="scientific">Ruminococcus albus SY3</name>
    <dbReference type="NCBI Taxonomy" id="1341156"/>
    <lineage>
        <taxon>Bacteria</taxon>
        <taxon>Bacillati</taxon>
        <taxon>Bacillota</taxon>
        <taxon>Clostridia</taxon>
        <taxon>Eubacteriales</taxon>
        <taxon>Oscillospiraceae</taxon>
        <taxon>Ruminococcus</taxon>
    </lineage>
</organism>
<dbReference type="InterPro" id="IPR000182">
    <property type="entry name" value="GNAT_dom"/>
</dbReference>
<dbReference type="OrthoDB" id="9798006at2"/>
<dbReference type="GO" id="GO:0016747">
    <property type="term" value="F:acyltransferase activity, transferring groups other than amino-acyl groups"/>
    <property type="evidence" value="ECO:0007669"/>
    <property type="project" value="InterPro"/>
</dbReference>
<keyword evidence="2 4" id="KW-0012">Acyltransferase</keyword>
<dbReference type="SUPFAM" id="SSF55729">
    <property type="entry name" value="Acyl-CoA N-acyltransferases (Nat)"/>
    <property type="match status" value="1"/>
</dbReference>
<proteinExistence type="predicted"/>
<dbReference type="RefSeq" id="WP_037289103.1">
    <property type="nucleotide sequence ID" value="NZ_JEOB01000004.1"/>
</dbReference>
<keyword evidence="1 4" id="KW-0808">Transferase</keyword>
<evidence type="ECO:0000256" key="1">
    <source>
        <dbReference type="ARBA" id="ARBA00022679"/>
    </source>
</evidence>
<dbReference type="InterPro" id="IPR016181">
    <property type="entry name" value="Acyl_CoA_acyltransferase"/>
</dbReference>
<dbReference type="AlphaFoldDB" id="A0A011UWM9"/>
<gene>
    <name evidence="4" type="ORF">RASY3_13660</name>
</gene>
<dbReference type="PATRIC" id="fig|1341156.4.peg.3755"/>
<dbReference type="Pfam" id="PF13420">
    <property type="entry name" value="Acetyltransf_4"/>
    <property type="match status" value="1"/>
</dbReference>
<evidence type="ECO:0000313" key="5">
    <source>
        <dbReference type="Proteomes" id="UP000021369"/>
    </source>
</evidence>
<evidence type="ECO:0000259" key="3">
    <source>
        <dbReference type="PROSITE" id="PS51186"/>
    </source>
</evidence>
<evidence type="ECO:0000313" key="4">
    <source>
        <dbReference type="EMBL" id="EXM37582.1"/>
    </source>
</evidence>
<comment type="caution">
    <text evidence="4">The sequence shown here is derived from an EMBL/GenBank/DDBJ whole genome shotgun (WGS) entry which is preliminary data.</text>
</comment>
<dbReference type="PROSITE" id="PS51186">
    <property type="entry name" value="GNAT"/>
    <property type="match status" value="1"/>
</dbReference>